<protein>
    <submittedName>
        <fullName evidence="1">Uncharacterized protein</fullName>
    </submittedName>
</protein>
<gene>
    <name evidence="1" type="ORF">DOTSEDRAFT_43233</name>
</gene>
<sequence>MTGTETWRSGQRSVKCRVLSPTSKEEAVSSLQTTYSCRTMHDGIPHAHPRDRGEALYRMIEIAARLDIPQLLLFRMV</sequence>
<dbReference type="AlphaFoldDB" id="N1PTQ3"/>
<accession>N1PTQ3</accession>
<name>N1PTQ3_DOTSN</name>
<evidence type="ECO:0000313" key="2">
    <source>
        <dbReference type="Proteomes" id="UP000016933"/>
    </source>
</evidence>
<dbReference type="HOGENOM" id="CLU_2638047_0_0_1"/>
<dbReference type="Proteomes" id="UP000016933">
    <property type="component" value="Unassembled WGS sequence"/>
</dbReference>
<keyword evidence="2" id="KW-1185">Reference proteome</keyword>
<reference evidence="2" key="1">
    <citation type="journal article" date="2012" name="PLoS Genet.">
        <title>The genomes of the fungal plant pathogens Cladosporium fulvum and Dothistroma septosporum reveal adaptation to different hosts and lifestyles but also signatures of common ancestry.</title>
        <authorList>
            <person name="de Wit P.J.G.M."/>
            <person name="van der Burgt A."/>
            <person name="Oekmen B."/>
            <person name="Stergiopoulos I."/>
            <person name="Abd-Elsalam K.A."/>
            <person name="Aerts A.L."/>
            <person name="Bahkali A.H."/>
            <person name="Beenen H.G."/>
            <person name="Chettri P."/>
            <person name="Cox M.P."/>
            <person name="Datema E."/>
            <person name="de Vries R.P."/>
            <person name="Dhillon B."/>
            <person name="Ganley A.R."/>
            <person name="Griffiths S.A."/>
            <person name="Guo Y."/>
            <person name="Hamelin R.C."/>
            <person name="Henrissat B."/>
            <person name="Kabir M.S."/>
            <person name="Jashni M.K."/>
            <person name="Kema G."/>
            <person name="Klaubauf S."/>
            <person name="Lapidus A."/>
            <person name="Levasseur A."/>
            <person name="Lindquist E."/>
            <person name="Mehrabi R."/>
            <person name="Ohm R.A."/>
            <person name="Owen T.J."/>
            <person name="Salamov A."/>
            <person name="Schwelm A."/>
            <person name="Schijlen E."/>
            <person name="Sun H."/>
            <person name="van den Burg H.A."/>
            <person name="van Ham R.C.H.J."/>
            <person name="Zhang S."/>
            <person name="Goodwin S.B."/>
            <person name="Grigoriev I.V."/>
            <person name="Collemare J."/>
            <person name="Bradshaw R.E."/>
        </authorList>
    </citation>
    <scope>NUCLEOTIDE SEQUENCE [LARGE SCALE GENOMIC DNA]</scope>
    <source>
        <strain evidence="2">NZE10 / CBS 128990</strain>
    </source>
</reference>
<evidence type="ECO:0000313" key="1">
    <source>
        <dbReference type="EMBL" id="EME46831.1"/>
    </source>
</evidence>
<reference evidence="1 2" key="2">
    <citation type="journal article" date="2012" name="PLoS Pathog.">
        <title>Diverse lifestyles and strategies of plant pathogenesis encoded in the genomes of eighteen Dothideomycetes fungi.</title>
        <authorList>
            <person name="Ohm R.A."/>
            <person name="Feau N."/>
            <person name="Henrissat B."/>
            <person name="Schoch C.L."/>
            <person name="Horwitz B.A."/>
            <person name="Barry K.W."/>
            <person name="Condon B.J."/>
            <person name="Copeland A.C."/>
            <person name="Dhillon B."/>
            <person name="Glaser F."/>
            <person name="Hesse C.N."/>
            <person name="Kosti I."/>
            <person name="LaButti K."/>
            <person name="Lindquist E.A."/>
            <person name="Lucas S."/>
            <person name="Salamov A.A."/>
            <person name="Bradshaw R.E."/>
            <person name="Ciuffetti L."/>
            <person name="Hamelin R.C."/>
            <person name="Kema G.H.J."/>
            <person name="Lawrence C."/>
            <person name="Scott J.A."/>
            <person name="Spatafora J.W."/>
            <person name="Turgeon B.G."/>
            <person name="de Wit P.J.G.M."/>
            <person name="Zhong S."/>
            <person name="Goodwin S.B."/>
            <person name="Grigoriev I.V."/>
        </authorList>
    </citation>
    <scope>NUCLEOTIDE SEQUENCE [LARGE SCALE GENOMIC DNA]</scope>
    <source>
        <strain evidence="2">NZE10 / CBS 128990</strain>
    </source>
</reference>
<dbReference type="EMBL" id="KB446537">
    <property type="protein sequence ID" value="EME46831.1"/>
    <property type="molecule type" value="Genomic_DNA"/>
</dbReference>
<organism evidence="1 2">
    <name type="scientific">Dothistroma septosporum (strain NZE10 / CBS 128990)</name>
    <name type="common">Red band needle blight fungus</name>
    <name type="synonym">Mycosphaerella pini</name>
    <dbReference type="NCBI Taxonomy" id="675120"/>
    <lineage>
        <taxon>Eukaryota</taxon>
        <taxon>Fungi</taxon>
        <taxon>Dikarya</taxon>
        <taxon>Ascomycota</taxon>
        <taxon>Pezizomycotina</taxon>
        <taxon>Dothideomycetes</taxon>
        <taxon>Dothideomycetidae</taxon>
        <taxon>Mycosphaerellales</taxon>
        <taxon>Mycosphaerellaceae</taxon>
        <taxon>Dothistroma</taxon>
    </lineage>
</organism>
<proteinExistence type="predicted"/>